<reference evidence="2" key="1">
    <citation type="submission" date="2016-11" db="UniProtKB">
        <authorList>
            <consortium name="WormBaseParasite"/>
        </authorList>
    </citation>
    <scope>IDENTIFICATION</scope>
    <source>
        <strain evidence="2">KR3021</strain>
    </source>
</reference>
<protein>
    <submittedName>
        <fullName evidence="2">Nucleotid_trans domain-containing protein</fullName>
    </submittedName>
</protein>
<sequence length="357" mass="42819">MFYCLYLFGDTEITKHADVIEIPSFYPRREYIKHNITIISLMNTDNFEDYLLPIDTMKCYSIYHSYNHHVFNIYNYPDLLKNCTQRDFMYQRHCFLANYMKLYINPNEYVVFVDADMGIINYNHLLEKYLPSGKEEILFYHRLFNFEIACGSYIVKNTKYSRDFLNEFANYDFRHPNSFDGSDNVGLHYFLSTLVKHKLKDINDTCFKVWNSSTNWGDTWNVVGCFQQIIHSDLPNKHNLISTFTLDNGKIAFIGKYEERRWVRDVTLAGKYWSFNDFMLHGLKMSKMNKKVYLGWASPIMYDKFNLTLCKELDFYKNWKFKIGQIGSKQFVKKELQNLIESVEENRNERLRRMSLL</sequence>
<accession>A0AC35TGE5</accession>
<organism evidence="1 2">
    <name type="scientific">Rhabditophanes sp. KR3021</name>
    <dbReference type="NCBI Taxonomy" id="114890"/>
    <lineage>
        <taxon>Eukaryota</taxon>
        <taxon>Metazoa</taxon>
        <taxon>Ecdysozoa</taxon>
        <taxon>Nematoda</taxon>
        <taxon>Chromadorea</taxon>
        <taxon>Rhabditida</taxon>
        <taxon>Tylenchina</taxon>
        <taxon>Panagrolaimomorpha</taxon>
        <taxon>Strongyloidoidea</taxon>
        <taxon>Alloionematidae</taxon>
        <taxon>Rhabditophanes</taxon>
    </lineage>
</organism>
<evidence type="ECO:0000313" key="1">
    <source>
        <dbReference type="Proteomes" id="UP000095286"/>
    </source>
</evidence>
<name>A0AC35TGE5_9BILA</name>
<evidence type="ECO:0000313" key="2">
    <source>
        <dbReference type="WBParaSite" id="RSKR_0000026000.1"/>
    </source>
</evidence>
<proteinExistence type="predicted"/>
<dbReference type="WBParaSite" id="RSKR_0000026000.1">
    <property type="protein sequence ID" value="RSKR_0000026000.1"/>
    <property type="gene ID" value="RSKR_0000026000"/>
</dbReference>
<dbReference type="Proteomes" id="UP000095286">
    <property type="component" value="Unplaced"/>
</dbReference>